<dbReference type="GeneID" id="95350976"/>
<keyword evidence="1" id="KW-0812">Transmembrane</keyword>
<proteinExistence type="predicted"/>
<protein>
    <recommendedName>
        <fullName evidence="4">DoxX family protein</fullName>
    </recommendedName>
</protein>
<dbReference type="AlphaFoldDB" id="A0A919FCF3"/>
<comment type="caution">
    <text evidence="2">The sequence shown here is derived from an EMBL/GenBank/DDBJ whole genome shotgun (WGS) entry which is preliminary data.</text>
</comment>
<organism evidence="2 3">
    <name type="scientific">Kitasatospora indigofera</name>
    <dbReference type="NCBI Taxonomy" id="67307"/>
    <lineage>
        <taxon>Bacteria</taxon>
        <taxon>Bacillati</taxon>
        <taxon>Actinomycetota</taxon>
        <taxon>Actinomycetes</taxon>
        <taxon>Kitasatosporales</taxon>
        <taxon>Streptomycetaceae</taxon>
        <taxon>Kitasatospora</taxon>
    </lineage>
</organism>
<dbReference type="RefSeq" id="WP_073925018.1">
    <property type="nucleotide sequence ID" value="NZ_BNBO01000002.1"/>
</dbReference>
<name>A0A919FCF3_9ACTN</name>
<feature type="transmembrane region" description="Helical" evidence="1">
    <location>
        <begin position="42"/>
        <end position="62"/>
    </location>
</feature>
<feature type="transmembrane region" description="Helical" evidence="1">
    <location>
        <begin position="94"/>
        <end position="112"/>
    </location>
</feature>
<reference evidence="2" key="2">
    <citation type="submission" date="2020-09" db="EMBL/GenBank/DDBJ databases">
        <authorList>
            <person name="Sun Q."/>
            <person name="Ohkuma M."/>
        </authorList>
    </citation>
    <scope>NUCLEOTIDE SEQUENCE</scope>
    <source>
        <strain evidence="2">JCM 4646</strain>
    </source>
</reference>
<keyword evidence="1" id="KW-0472">Membrane</keyword>
<sequence>MTALIWILSILLILEFVFAPVNLITGRNAPLFTEFTGIESRTAMLVVAGLDALGALLVAIGLFAPKVSVAGAVLLTALCGWYIVMMVLNGHFGMGMIGFLLFGSWAVGLLWAQLAR</sequence>
<accession>A0A919FCF3</accession>
<feature type="transmembrane region" description="Helical" evidence="1">
    <location>
        <begin position="69"/>
        <end position="88"/>
    </location>
</feature>
<evidence type="ECO:0008006" key="4">
    <source>
        <dbReference type="Google" id="ProtNLM"/>
    </source>
</evidence>
<gene>
    <name evidence="2" type="ORF">GCM10018781_04420</name>
</gene>
<reference evidence="2" key="1">
    <citation type="journal article" date="2014" name="Int. J. Syst. Evol. Microbiol.">
        <title>Complete genome sequence of Corynebacterium casei LMG S-19264T (=DSM 44701T), isolated from a smear-ripened cheese.</title>
        <authorList>
            <consortium name="US DOE Joint Genome Institute (JGI-PGF)"/>
            <person name="Walter F."/>
            <person name="Albersmeier A."/>
            <person name="Kalinowski J."/>
            <person name="Ruckert C."/>
        </authorList>
    </citation>
    <scope>NUCLEOTIDE SEQUENCE</scope>
    <source>
        <strain evidence="2">JCM 4646</strain>
    </source>
</reference>
<keyword evidence="1" id="KW-1133">Transmembrane helix</keyword>
<evidence type="ECO:0000313" key="3">
    <source>
        <dbReference type="Proteomes" id="UP000617734"/>
    </source>
</evidence>
<keyword evidence="3" id="KW-1185">Reference proteome</keyword>
<dbReference type="Proteomes" id="UP000617734">
    <property type="component" value="Unassembled WGS sequence"/>
</dbReference>
<evidence type="ECO:0000256" key="1">
    <source>
        <dbReference type="SAM" id="Phobius"/>
    </source>
</evidence>
<dbReference type="EMBL" id="BNBO01000002">
    <property type="protein sequence ID" value="GHH60209.1"/>
    <property type="molecule type" value="Genomic_DNA"/>
</dbReference>
<evidence type="ECO:0000313" key="2">
    <source>
        <dbReference type="EMBL" id="GHH60209.1"/>
    </source>
</evidence>